<dbReference type="STRING" id="1391627.SAMN05216464_13024"/>
<evidence type="ECO:0000313" key="3">
    <source>
        <dbReference type="Proteomes" id="UP000199072"/>
    </source>
</evidence>
<name>A0A1G7NY71_9SPHI</name>
<keyword evidence="1" id="KW-1133">Transmembrane helix</keyword>
<dbReference type="RefSeq" id="WP_205411397.1">
    <property type="nucleotide sequence ID" value="NZ_FNAI01000030.1"/>
</dbReference>
<feature type="transmembrane region" description="Helical" evidence="1">
    <location>
        <begin position="47"/>
        <end position="69"/>
    </location>
</feature>
<proteinExistence type="predicted"/>
<reference evidence="2 3" key="1">
    <citation type="submission" date="2016-10" db="EMBL/GenBank/DDBJ databases">
        <authorList>
            <person name="de Groot N.N."/>
        </authorList>
    </citation>
    <scope>NUCLEOTIDE SEQUENCE [LARGE SCALE GENOMIC DNA]</scope>
    <source>
        <strain evidence="2 3">47C3B</strain>
    </source>
</reference>
<keyword evidence="3" id="KW-1185">Reference proteome</keyword>
<evidence type="ECO:0000313" key="2">
    <source>
        <dbReference type="EMBL" id="SDF78150.1"/>
    </source>
</evidence>
<keyword evidence="1" id="KW-0472">Membrane</keyword>
<keyword evidence="1" id="KW-0812">Transmembrane</keyword>
<gene>
    <name evidence="2" type="ORF">SAMN05216464_13024</name>
</gene>
<feature type="transmembrane region" description="Helical" evidence="1">
    <location>
        <begin position="21"/>
        <end position="41"/>
    </location>
</feature>
<sequence>MAAESFNRKSGLDQKFYQAKPFYGVIIVSLVVGLLLNFVGITPFQGVIYSAILYGMTAPVIIISGKIPAGSPVVTLARSARQALVRPCNGSASAIRLK</sequence>
<dbReference type="Proteomes" id="UP000199072">
    <property type="component" value="Unassembled WGS sequence"/>
</dbReference>
<accession>A0A1G7NY71</accession>
<dbReference type="AlphaFoldDB" id="A0A1G7NY71"/>
<evidence type="ECO:0000256" key="1">
    <source>
        <dbReference type="SAM" id="Phobius"/>
    </source>
</evidence>
<organism evidence="2 3">
    <name type="scientific">Mucilaginibacter pineti</name>
    <dbReference type="NCBI Taxonomy" id="1391627"/>
    <lineage>
        <taxon>Bacteria</taxon>
        <taxon>Pseudomonadati</taxon>
        <taxon>Bacteroidota</taxon>
        <taxon>Sphingobacteriia</taxon>
        <taxon>Sphingobacteriales</taxon>
        <taxon>Sphingobacteriaceae</taxon>
        <taxon>Mucilaginibacter</taxon>
    </lineage>
</organism>
<dbReference type="EMBL" id="FNAI01000030">
    <property type="protein sequence ID" value="SDF78150.1"/>
    <property type="molecule type" value="Genomic_DNA"/>
</dbReference>
<protein>
    <submittedName>
        <fullName evidence="2">Uncharacterized protein</fullName>
    </submittedName>
</protein>